<dbReference type="Proteomes" id="UP000746471">
    <property type="component" value="Unassembled WGS sequence"/>
</dbReference>
<evidence type="ECO:0000313" key="2">
    <source>
        <dbReference type="Proteomes" id="UP000746471"/>
    </source>
</evidence>
<proteinExistence type="predicted"/>
<sequence length="117" mass="14058">MANSIDIKEALEMSQKLWKKHKETWWPMSPEHGKTFMLYMIEEMGEAIAIIKKKGDDAIMENPEVRARFIEEMCDMMMYYADVLNRYGINYEEYSAIYREKFHQNMARDFKKDHEGS</sequence>
<dbReference type="RefSeq" id="WP_213238340.1">
    <property type="nucleotide sequence ID" value="NZ_JAHBCL010000042.1"/>
</dbReference>
<protein>
    <submittedName>
        <fullName evidence="1">Nucleotide pyrophosphohydrolase</fullName>
    </submittedName>
</protein>
<keyword evidence="2" id="KW-1185">Reference proteome</keyword>
<organism evidence="1 2">
    <name type="scientific">Fusibacter paucivorans</name>
    <dbReference type="NCBI Taxonomy" id="76009"/>
    <lineage>
        <taxon>Bacteria</taxon>
        <taxon>Bacillati</taxon>
        <taxon>Bacillota</taxon>
        <taxon>Clostridia</taxon>
        <taxon>Eubacteriales</taxon>
        <taxon>Eubacteriales Family XII. Incertae Sedis</taxon>
        <taxon>Fusibacter</taxon>
    </lineage>
</organism>
<dbReference type="SUPFAM" id="SSF101386">
    <property type="entry name" value="all-alpha NTP pyrophosphatases"/>
    <property type="match status" value="1"/>
</dbReference>
<dbReference type="Gene3D" id="1.10.287.1080">
    <property type="entry name" value="MazG-like"/>
    <property type="match status" value="1"/>
</dbReference>
<dbReference type="EMBL" id="JAHBCL010000042">
    <property type="protein sequence ID" value="MBS7528482.1"/>
    <property type="molecule type" value="Genomic_DNA"/>
</dbReference>
<accession>A0ABS5PW42</accession>
<gene>
    <name evidence="1" type="ORF">KHM83_17480</name>
</gene>
<name>A0ABS5PW42_9FIRM</name>
<evidence type="ECO:0000313" key="1">
    <source>
        <dbReference type="EMBL" id="MBS7528482.1"/>
    </source>
</evidence>
<comment type="caution">
    <text evidence="1">The sequence shown here is derived from an EMBL/GenBank/DDBJ whole genome shotgun (WGS) entry which is preliminary data.</text>
</comment>
<reference evidence="1 2" key="1">
    <citation type="submission" date="2021-05" db="EMBL/GenBank/DDBJ databases">
        <title>Fusibacter ferrireducens sp. nov., an anaerobic, sulfur- and Fe-reducing bacterium isolated from the mangrove sediment.</title>
        <authorList>
            <person name="Qiu D."/>
        </authorList>
    </citation>
    <scope>NUCLEOTIDE SEQUENCE [LARGE SCALE GENOMIC DNA]</scope>
    <source>
        <strain evidence="1 2">DSM 12116</strain>
    </source>
</reference>